<keyword evidence="10 24" id="KW-0479">Metal-binding</keyword>
<evidence type="ECO:0000256" key="16">
    <source>
        <dbReference type="ARBA" id="ARBA00023180"/>
    </source>
</evidence>
<protein>
    <recommendedName>
        <fullName evidence="6">Alpha-1,6-mannosyl-glycoprotein 2-beta-N-acetylglucosaminyltransferase</fullName>
        <ecNumber evidence="5">2.4.1.143</ecNumber>
    </recommendedName>
    <alternativeName>
        <fullName evidence="21">Beta-1,2-N-acetylglucosaminyltransferase II</fullName>
    </alternativeName>
    <alternativeName>
        <fullName evidence="20">GlcNAc-T II</fullName>
    </alternativeName>
    <alternativeName>
        <fullName evidence="19">Mannoside acetylglucosaminyltransferase 2</fullName>
    </alternativeName>
    <alternativeName>
        <fullName evidence="18">N-glycosyl-oligosaccharide-glycoprotein N-acetylglucosaminyltransferase II</fullName>
    </alternativeName>
</protein>
<dbReference type="UniPathway" id="UPA00378"/>
<evidence type="ECO:0000313" key="28">
    <source>
        <dbReference type="Proteomes" id="UP000285301"/>
    </source>
</evidence>
<feature type="disulfide bond" evidence="25">
    <location>
        <begin position="336"/>
        <end position="437"/>
    </location>
</feature>
<reference evidence="27 28" key="1">
    <citation type="journal article" date="2018" name="Gigascience">
        <title>Genomes of trombidid mites reveal novel predicted allergens and laterally-transferred genes associated with secondary metabolism.</title>
        <authorList>
            <person name="Dong X."/>
            <person name="Chaisiri K."/>
            <person name="Xia D."/>
            <person name="Armstrong S.D."/>
            <person name="Fang Y."/>
            <person name="Donnelly M.J."/>
            <person name="Kadowaki T."/>
            <person name="McGarry J.W."/>
            <person name="Darby A.C."/>
            <person name="Makepeace B.L."/>
        </authorList>
    </citation>
    <scope>NUCLEOTIDE SEQUENCE [LARGE SCALE GENOMIC DNA]</scope>
    <source>
        <strain evidence="27">UoL-WK</strain>
    </source>
</reference>
<dbReference type="AlphaFoldDB" id="A0A3S3PHN5"/>
<accession>A0A3S3PHN5</accession>
<comment type="similarity">
    <text evidence="4">Belongs to the glycosyltransferase 16 (GT16) protein family.</text>
</comment>
<feature type="disulfide bond" evidence="25">
    <location>
        <begin position="193"/>
        <end position="207"/>
    </location>
</feature>
<evidence type="ECO:0000256" key="10">
    <source>
        <dbReference type="ARBA" id="ARBA00022723"/>
    </source>
</evidence>
<evidence type="ECO:0000256" key="17">
    <source>
        <dbReference type="ARBA" id="ARBA00023211"/>
    </source>
</evidence>
<evidence type="ECO:0000256" key="25">
    <source>
        <dbReference type="PIRSR" id="PIRSR607754-3"/>
    </source>
</evidence>
<evidence type="ECO:0000256" key="11">
    <source>
        <dbReference type="ARBA" id="ARBA00022968"/>
    </source>
</evidence>
<keyword evidence="7 27" id="KW-0328">Glycosyltransferase</keyword>
<feature type="disulfide bond" evidence="25">
    <location>
        <begin position="331"/>
        <end position="354"/>
    </location>
</feature>
<evidence type="ECO:0000256" key="13">
    <source>
        <dbReference type="ARBA" id="ARBA00023034"/>
    </source>
</evidence>
<dbReference type="Pfam" id="PF05060">
    <property type="entry name" value="MGAT2"/>
    <property type="match status" value="2"/>
</dbReference>
<dbReference type="SUPFAM" id="SSF53448">
    <property type="entry name" value="Nucleotide-diphospho-sugar transferases"/>
    <property type="match status" value="1"/>
</dbReference>
<dbReference type="PANTHER" id="PTHR12871">
    <property type="entry name" value="BETA-1,2-N-ACETYLGLUCOSAMINYLTRANSFERASE II"/>
    <property type="match status" value="1"/>
</dbReference>
<keyword evidence="13" id="KW-0333">Golgi apparatus</keyword>
<evidence type="ECO:0000256" key="2">
    <source>
        <dbReference type="ARBA" id="ARBA00004323"/>
    </source>
</evidence>
<keyword evidence="9 26" id="KW-0812">Transmembrane</keyword>
<dbReference type="Gene3D" id="3.90.550.10">
    <property type="entry name" value="Spore Coat Polysaccharide Biosynthesis Protein SpsA, Chain A"/>
    <property type="match status" value="1"/>
</dbReference>
<comment type="catalytic activity">
    <reaction evidence="22">
        <text>an N(4)-{beta-D-GlcNAc-(1-&gt;2)-alpha-D-Man-(1-&gt;3)-[alpha-D-Man-(1-&gt;6)]-beta-D-Man-(1-&gt;4)-beta-D-GlcNAc-(1-&gt;4)-beta-D-GlcNAc}-L-asparaginyl-[protein] + UDP-N-acetyl-alpha-D-glucosamine = N(4)-{beta-D-GlcNAc-(1-&gt;2)-alpha-D-Man-(1-&gt;3)-[beta-D-GlcNAc-(1-&gt;2)-alpha-D-Man-(1-&gt;6)]-beta-D-Man-(1-&gt;4)-beta-D-GlcNAc-(1-&gt;4)-beta-D-GlcNAc}-L-asparaginyl-[protein] + UDP + H(+)</text>
        <dbReference type="Rhea" id="RHEA:12941"/>
        <dbReference type="Rhea" id="RHEA-COMP:13526"/>
        <dbReference type="Rhea" id="RHEA-COMP:14369"/>
        <dbReference type="ChEBI" id="CHEBI:15378"/>
        <dbReference type="ChEBI" id="CHEBI:57705"/>
        <dbReference type="ChEBI" id="CHEBI:58223"/>
        <dbReference type="ChEBI" id="CHEBI:60615"/>
        <dbReference type="ChEBI" id="CHEBI:60651"/>
        <dbReference type="EC" id="2.4.1.143"/>
    </reaction>
</comment>
<feature type="disulfide bond" evidence="25">
    <location>
        <begin position="375"/>
        <end position="384"/>
    </location>
</feature>
<keyword evidence="15 25" id="KW-1015">Disulfide bond</keyword>
<evidence type="ECO:0000256" key="1">
    <source>
        <dbReference type="ARBA" id="ARBA00001936"/>
    </source>
</evidence>
<evidence type="ECO:0000256" key="21">
    <source>
        <dbReference type="ARBA" id="ARBA00032915"/>
    </source>
</evidence>
<comment type="cofactor">
    <cofactor evidence="1 24">
        <name>Mn(2+)</name>
        <dbReference type="ChEBI" id="CHEBI:29035"/>
    </cofactor>
</comment>
<evidence type="ECO:0000256" key="4">
    <source>
        <dbReference type="ARBA" id="ARBA00011011"/>
    </source>
</evidence>
<dbReference type="EMBL" id="NCKU01001238">
    <property type="protein sequence ID" value="RWS12652.1"/>
    <property type="molecule type" value="Genomic_DNA"/>
</dbReference>
<dbReference type="GO" id="GO:0046872">
    <property type="term" value="F:metal ion binding"/>
    <property type="evidence" value="ECO:0007669"/>
    <property type="project" value="UniProtKB-KW"/>
</dbReference>
<evidence type="ECO:0000256" key="18">
    <source>
        <dbReference type="ARBA" id="ARBA00029663"/>
    </source>
</evidence>
<evidence type="ECO:0000313" key="27">
    <source>
        <dbReference type="EMBL" id="RWS12652.1"/>
    </source>
</evidence>
<evidence type="ECO:0000256" key="8">
    <source>
        <dbReference type="ARBA" id="ARBA00022679"/>
    </source>
</evidence>
<dbReference type="InterPro" id="IPR029044">
    <property type="entry name" value="Nucleotide-diphossugar_trans"/>
</dbReference>
<keyword evidence="8 27" id="KW-0808">Transferase</keyword>
<feature type="binding site" evidence="23">
    <location>
        <begin position="100"/>
        <end position="104"/>
    </location>
    <ligand>
        <name>substrate</name>
    </ligand>
</feature>
<evidence type="ECO:0000256" key="14">
    <source>
        <dbReference type="ARBA" id="ARBA00023136"/>
    </source>
</evidence>
<evidence type="ECO:0000256" key="22">
    <source>
        <dbReference type="ARBA" id="ARBA00093257"/>
    </source>
</evidence>
<evidence type="ECO:0000256" key="24">
    <source>
        <dbReference type="PIRSR" id="PIRSR607754-2"/>
    </source>
</evidence>
<sequence>MRRGFALRKKVFLKVLPIVFVFYTLVYVWPQFHVKRSKSDERDAGDDAQTSDFVYDSIDTLPFDLRTLRDLIEAKNREAAIANVNKFGALQPNDTVIVIQVHNRVRYLNSLIESLRNVREIEKVLLIFSHDFYDLRLNEVIKSINFSKVHYLFFQFALFVSITCFYCQVLQIFYPHSLQLHPNEFPGPDPNDCPRNIKKDEAILLNCINARDSDTYGHYREAKYTQTKHHWFWKINFVFDILPVTRNHTGYFIFVEEDHYFAPDSLHVFNLMKTIQAQHCSRCDVLTLGAYSKAINYGIQGDKVEIAKWSSSKHNMGFAFNRQTWDKIKTCAKNFCEYDDYNWDWSLQHISLKCLKDPLITITVVSPRIFHVGECGVHHRGKDCMENKLVHQVKHIIERSSKYFYPSRLSIQKPMKRIYKMSKANGGWADKRDHSLCLRHMKSS</sequence>
<evidence type="ECO:0000256" key="6">
    <source>
        <dbReference type="ARBA" id="ARBA00014817"/>
    </source>
</evidence>
<keyword evidence="16" id="KW-0325">Glycoprotein</keyword>
<dbReference type="GO" id="GO:0006487">
    <property type="term" value="P:protein N-linked glycosylation"/>
    <property type="evidence" value="ECO:0007669"/>
    <property type="project" value="TreeGrafter"/>
</dbReference>
<evidence type="ECO:0000256" key="9">
    <source>
        <dbReference type="ARBA" id="ARBA00022692"/>
    </source>
</evidence>
<keyword evidence="12 26" id="KW-1133">Transmembrane helix</keyword>
<dbReference type="OrthoDB" id="6019616at2759"/>
<evidence type="ECO:0000256" key="19">
    <source>
        <dbReference type="ARBA" id="ARBA00031203"/>
    </source>
</evidence>
<evidence type="ECO:0000256" key="23">
    <source>
        <dbReference type="PIRSR" id="PIRSR607754-1"/>
    </source>
</evidence>
<dbReference type="PANTHER" id="PTHR12871:SF0">
    <property type="entry name" value="ALPHA-1,6-MANNOSYL-GLYCOPROTEIN 2-BETA-N-ACETYLGLUCOSAMINYLTRANSFERASE"/>
    <property type="match status" value="1"/>
</dbReference>
<dbReference type="GO" id="GO:0000139">
    <property type="term" value="C:Golgi membrane"/>
    <property type="evidence" value="ECO:0007669"/>
    <property type="project" value="UniProtKB-SubCell"/>
</dbReference>
<evidence type="ECO:0000256" key="26">
    <source>
        <dbReference type="SAM" id="Phobius"/>
    </source>
</evidence>
<keyword evidence="28" id="KW-1185">Reference proteome</keyword>
<comment type="caution">
    <text evidence="27">The sequence shown here is derived from an EMBL/GenBank/DDBJ whole genome shotgun (WGS) entry which is preliminary data.</text>
</comment>
<gene>
    <name evidence="27" type="ORF">B4U79_10695</name>
</gene>
<evidence type="ECO:0000256" key="12">
    <source>
        <dbReference type="ARBA" id="ARBA00022989"/>
    </source>
</evidence>
<feature type="disulfide bond" evidence="25">
    <location>
        <begin position="280"/>
        <end position="283"/>
    </location>
</feature>
<dbReference type="EC" id="2.4.1.143" evidence="5"/>
<dbReference type="InterPro" id="IPR007754">
    <property type="entry name" value="GlcNAc_II"/>
</dbReference>
<dbReference type="GO" id="GO:0009312">
    <property type="term" value="P:oligosaccharide biosynthetic process"/>
    <property type="evidence" value="ECO:0007669"/>
    <property type="project" value="InterPro"/>
</dbReference>
<dbReference type="GO" id="GO:0008455">
    <property type="term" value="F:alpha-1,6-mannosylglycoprotein 2-beta-N-acetylglucosaminyltransferase activity"/>
    <property type="evidence" value="ECO:0007669"/>
    <property type="project" value="UniProtKB-EC"/>
</dbReference>
<comment type="subcellular location">
    <subcellularLocation>
        <location evidence="2">Golgi apparatus membrane</location>
        <topology evidence="2">Single-pass type II membrane protein</topology>
    </subcellularLocation>
</comment>
<dbReference type="STRING" id="1965070.A0A3S3PHN5"/>
<evidence type="ECO:0000256" key="7">
    <source>
        <dbReference type="ARBA" id="ARBA00022676"/>
    </source>
</evidence>
<keyword evidence="11" id="KW-0735">Signal-anchor</keyword>
<keyword evidence="17 24" id="KW-0464">Manganese</keyword>
<evidence type="ECO:0000256" key="3">
    <source>
        <dbReference type="ARBA" id="ARBA00004922"/>
    </source>
</evidence>
<dbReference type="GO" id="GO:0005795">
    <property type="term" value="C:Golgi stack"/>
    <property type="evidence" value="ECO:0007669"/>
    <property type="project" value="InterPro"/>
</dbReference>
<name>A0A3S3PHN5_9ACAR</name>
<feature type="binding site" evidence="24">
    <location>
        <position position="371"/>
    </location>
    <ligand>
        <name>Mn(2+)</name>
        <dbReference type="ChEBI" id="CHEBI:29035"/>
    </ligand>
</feature>
<evidence type="ECO:0000256" key="5">
    <source>
        <dbReference type="ARBA" id="ARBA00012613"/>
    </source>
</evidence>
<comment type="pathway">
    <text evidence="3">Protein modification; protein glycosylation.</text>
</comment>
<feature type="transmembrane region" description="Helical" evidence="26">
    <location>
        <begin position="12"/>
        <end position="29"/>
    </location>
</feature>
<evidence type="ECO:0000256" key="20">
    <source>
        <dbReference type="ARBA" id="ARBA00032552"/>
    </source>
</evidence>
<feature type="binding site" evidence="23">
    <location>
        <begin position="226"/>
        <end position="230"/>
    </location>
    <ligand>
        <name>substrate</name>
    </ligand>
</feature>
<keyword evidence="14 26" id="KW-0472">Membrane</keyword>
<organism evidence="27 28">
    <name type="scientific">Dinothrombium tinctorium</name>
    <dbReference type="NCBI Taxonomy" id="1965070"/>
    <lineage>
        <taxon>Eukaryota</taxon>
        <taxon>Metazoa</taxon>
        <taxon>Ecdysozoa</taxon>
        <taxon>Arthropoda</taxon>
        <taxon>Chelicerata</taxon>
        <taxon>Arachnida</taxon>
        <taxon>Acari</taxon>
        <taxon>Acariformes</taxon>
        <taxon>Trombidiformes</taxon>
        <taxon>Prostigmata</taxon>
        <taxon>Anystina</taxon>
        <taxon>Parasitengona</taxon>
        <taxon>Trombidioidea</taxon>
        <taxon>Trombidiidae</taxon>
        <taxon>Dinothrombium</taxon>
    </lineage>
</organism>
<feature type="binding site" evidence="23">
    <location>
        <position position="131"/>
    </location>
    <ligand>
        <name>substrate</name>
    </ligand>
</feature>
<dbReference type="Proteomes" id="UP000285301">
    <property type="component" value="Unassembled WGS sequence"/>
</dbReference>
<feature type="binding site" evidence="24">
    <location>
        <position position="258"/>
    </location>
    <ligand>
        <name>Mn(2+)</name>
        <dbReference type="ChEBI" id="CHEBI:29035"/>
    </ligand>
</feature>
<evidence type="ECO:0000256" key="15">
    <source>
        <dbReference type="ARBA" id="ARBA00023157"/>
    </source>
</evidence>
<proteinExistence type="inferred from homology"/>